<evidence type="ECO:0000256" key="2">
    <source>
        <dbReference type="RuleBase" id="RU361163"/>
    </source>
</evidence>
<dbReference type="GO" id="GO:0000272">
    <property type="term" value="P:polysaccharide catabolic process"/>
    <property type="evidence" value="ECO:0007669"/>
    <property type="project" value="UniProtKB-KW"/>
</dbReference>
<proteinExistence type="inferred from homology"/>
<dbReference type="Gene3D" id="2.60.120.180">
    <property type="match status" value="1"/>
</dbReference>
<keyword evidence="5" id="KW-1185">Reference proteome</keyword>
<dbReference type="AlphaFoldDB" id="A0A9P4Y8T0"/>
<keyword evidence="2" id="KW-0119">Carbohydrate metabolism</keyword>
<dbReference type="EMBL" id="MU032345">
    <property type="protein sequence ID" value="KAF3768898.1"/>
    <property type="molecule type" value="Genomic_DNA"/>
</dbReference>
<dbReference type="PANTHER" id="PTHR34002:SF9">
    <property type="entry name" value="XYLOGLUCAN-SPECIFIC ENDO-BETA-1,4-GLUCANASE A"/>
    <property type="match status" value="1"/>
</dbReference>
<dbReference type="SUPFAM" id="SSF49899">
    <property type="entry name" value="Concanavalin A-like lectins/glucanases"/>
    <property type="match status" value="1"/>
</dbReference>
<dbReference type="InterPro" id="IPR002594">
    <property type="entry name" value="GH12"/>
</dbReference>
<keyword evidence="3" id="KW-0732">Signal</keyword>
<feature type="chain" id="PRO_5040202248" evidence="3">
    <location>
        <begin position="20"/>
        <end position="251"/>
    </location>
</feature>
<dbReference type="Proteomes" id="UP000803844">
    <property type="component" value="Unassembled WGS sequence"/>
</dbReference>
<keyword evidence="2" id="KW-0624">Polysaccharide degradation</keyword>
<accession>A0A9P4Y8T0</accession>
<evidence type="ECO:0000256" key="1">
    <source>
        <dbReference type="ARBA" id="ARBA00005519"/>
    </source>
</evidence>
<dbReference type="GeneID" id="63841935"/>
<dbReference type="GO" id="GO:0008810">
    <property type="term" value="F:cellulase activity"/>
    <property type="evidence" value="ECO:0007669"/>
    <property type="project" value="InterPro"/>
</dbReference>
<gene>
    <name evidence="4" type="ORF">M406DRAFT_62910</name>
</gene>
<dbReference type="RefSeq" id="XP_040779859.1">
    <property type="nucleotide sequence ID" value="XM_040924806.1"/>
</dbReference>
<dbReference type="Pfam" id="PF01670">
    <property type="entry name" value="Glyco_hydro_12"/>
    <property type="match status" value="1"/>
</dbReference>
<protein>
    <submittedName>
        <fullName evidence="4">Family 12 glycoside hydrolase</fullName>
    </submittedName>
</protein>
<feature type="signal peptide" evidence="3">
    <location>
        <begin position="1"/>
        <end position="19"/>
    </location>
</feature>
<dbReference type="InterPro" id="IPR013319">
    <property type="entry name" value="GH11/12"/>
</dbReference>
<keyword evidence="2 4" id="KW-0378">Hydrolase</keyword>
<reference evidence="4" key="1">
    <citation type="journal article" date="2020" name="Phytopathology">
        <title>Genome sequence of the chestnut blight fungus Cryphonectria parasitica EP155: A fundamental resource for an archetypical invasive plant pathogen.</title>
        <authorList>
            <person name="Crouch J.A."/>
            <person name="Dawe A."/>
            <person name="Aerts A."/>
            <person name="Barry K."/>
            <person name="Churchill A.C.L."/>
            <person name="Grimwood J."/>
            <person name="Hillman B."/>
            <person name="Milgroom M.G."/>
            <person name="Pangilinan J."/>
            <person name="Smith M."/>
            <person name="Salamov A."/>
            <person name="Schmutz J."/>
            <person name="Yadav J."/>
            <person name="Grigoriev I.V."/>
            <person name="Nuss D."/>
        </authorList>
    </citation>
    <scope>NUCLEOTIDE SEQUENCE</scope>
    <source>
        <strain evidence="4">EP155</strain>
    </source>
</reference>
<dbReference type="OrthoDB" id="95118at2759"/>
<organism evidence="4 5">
    <name type="scientific">Cryphonectria parasitica (strain ATCC 38755 / EP155)</name>
    <dbReference type="NCBI Taxonomy" id="660469"/>
    <lineage>
        <taxon>Eukaryota</taxon>
        <taxon>Fungi</taxon>
        <taxon>Dikarya</taxon>
        <taxon>Ascomycota</taxon>
        <taxon>Pezizomycotina</taxon>
        <taxon>Sordariomycetes</taxon>
        <taxon>Sordariomycetidae</taxon>
        <taxon>Diaporthales</taxon>
        <taxon>Cryphonectriaceae</taxon>
        <taxon>Cryphonectria-Endothia species complex</taxon>
        <taxon>Cryphonectria</taxon>
    </lineage>
</organism>
<comment type="caution">
    <text evidence="4">The sequence shown here is derived from an EMBL/GenBank/DDBJ whole genome shotgun (WGS) entry which is preliminary data.</text>
</comment>
<dbReference type="PANTHER" id="PTHR34002">
    <property type="entry name" value="BLR1656 PROTEIN"/>
    <property type="match status" value="1"/>
</dbReference>
<name>A0A9P4Y8T0_CRYP1</name>
<evidence type="ECO:0000313" key="4">
    <source>
        <dbReference type="EMBL" id="KAF3768898.1"/>
    </source>
</evidence>
<dbReference type="InterPro" id="IPR013320">
    <property type="entry name" value="ConA-like_dom_sf"/>
</dbReference>
<keyword evidence="2" id="KW-0326">Glycosidase</keyword>
<evidence type="ECO:0000313" key="5">
    <source>
        <dbReference type="Proteomes" id="UP000803844"/>
    </source>
</evidence>
<comment type="similarity">
    <text evidence="1 2">Belongs to the glycosyl hydrolase 12 (cellulase H) family.</text>
</comment>
<sequence length="251" mass="26570">MKCTAQIASLVLAATSVLAAPATSAASPLARRDESCDSFYEWDESPYTIYQNNWGAAEATSGSQCTTVTSVSDDVAVWSTSWTWAGGSYNVKSYSNVGLMSVNKQLSAVSSIPSSWTWSYTGSDLVADVSYDLWLAPTSGGTNSYEIMVWLAALGGAGPISSSGSAIATPEIGGYTWSLYSGPNGDTTVYSFVASSEIEDWSGDMMDFFNYLVEDEGVSDSLYITQLQAGTEPFTGTDAVFSTSAYSISVE</sequence>
<evidence type="ECO:0000256" key="3">
    <source>
        <dbReference type="SAM" id="SignalP"/>
    </source>
</evidence>